<protein>
    <submittedName>
        <fullName evidence="1">N-formylglutamate deformylase</fullName>
        <ecNumber evidence="1">3.5.1.68</ecNumber>
    </submittedName>
</protein>
<dbReference type="NCBIfam" id="TIGR02017">
    <property type="entry name" value="hutG_amidohyd"/>
    <property type="match status" value="1"/>
</dbReference>
<organism evidence="1 2">
    <name type="scientific">Hyphococcus lacteus</name>
    <dbReference type="NCBI Taxonomy" id="3143536"/>
    <lineage>
        <taxon>Bacteria</taxon>
        <taxon>Pseudomonadati</taxon>
        <taxon>Pseudomonadota</taxon>
        <taxon>Alphaproteobacteria</taxon>
        <taxon>Parvularculales</taxon>
        <taxon>Parvularculaceae</taxon>
        <taxon>Hyphococcus</taxon>
    </lineage>
</organism>
<dbReference type="SUPFAM" id="SSF53187">
    <property type="entry name" value="Zn-dependent exopeptidases"/>
    <property type="match status" value="1"/>
</dbReference>
<keyword evidence="2" id="KW-1185">Reference proteome</keyword>
<dbReference type="EMBL" id="JBEHZE010000001">
    <property type="protein sequence ID" value="MEX6633732.1"/>
    <property type="molecule type" value="Genomic_DNA"/>
</dbReference>
<name>A0ABV3Z697_9PROT</name>
<dbReference type="RefSeq" id="WP_369313721.1">
    <property type="nucleotide sequence ID" value="NZ_JBEHZE010000001.1"/>
</dbReference>
<dbReference type="InterPro" id="IPR007709">
    <property type="entry name" value="N-FG_amidohydro"/>
</dbReference>
<dbReference type="GO" id="GO:0050129">
    <property type="term" value="F:N-formylglutamate deformylase activity"/>
    <property type="evidence" value="ECO:0007669"/>
    <property type="project" value="UniProtKB-EC"/>
</dbReference>
<proteinExistence type="predicted"/>
<sequence length="270" mass="30127">MNPVIIQKGDGPVILGQPHCGTYIPDEIADRLNDRGRQLMDTDWHVDFLYDGILEGASIVCANFHRYVIDANRDPSGKSLYPGKNTTGLVPLVDFENRPIWKTDPDTDEVERRRKMFHAAYHKALSDEIDRVKSTHGIAIIFDCHSIRSELPFLFDGKLPDLNIGTNDGATCSAEIEDMVSKTCADAAKYSYVVNGRFKGGWTTRNYGQPDAGVHAIQMEIAQRCYLASETPPFLFDEKKAEHLRGLLGQILRLLDGVARSGNLNGVRHV</sequence>
<dbReference type="InterPro" id="IPR010247">
    <property type="entry name" value="HutG_amidohyd"/>
</dbReference>
<dbReference type="EC" id="3.5.1.68" evidence="1"/>
<evidence type="ECO:0000313" key="1">
    <source>
        <dbReference type="EMBL" id="MEX6633732.1"/>
    </source>
</evidence>
<comment type="caution">
    <text evidence="1">The sequence shown here is derived from an EMBL/GenBank/DDBJ whole genome shotgun (WGS) entry which is preliminary data.</text>
</comment>
<keyword evidence="1" id="KW-0378">Hydrolase</keyword>
<evidence type="ECO:0000313" key="2">
    <source>
        <dbReference type="Proteomes" id="UP001560685"/>
    </source>
</evidence>
<gene>
    <name evidence="1" type="primary">hutG</name>
    <name evidence="1" type="ORF">ABFZ84_09260</name>
</gene>
<reference evidence="1 2" key="1">
    <citation type="submission" date="2024-05" db="EMBL/GenBank/DDBJ databases">
        <title>Three bacterial strains, DH-69, EH-24, and ECK-19 isolated from coastal sediments.</title>
        <authorList>
            <person name="Ye Y.-Q."/>
            <person name="Du Z.-J."/>
        </authorList>
    </citation>
    <scope>NUCLEOTIDE SEQUENCE [LARGE SCALE GENOMIC DNA]</scope>
    <source>
        <strain evidence="1 2">ECK-19</strain>
    </source>
</reference>
<dbReference type="Proteomes" id="UP001560685">
    <property type="component" value="Unassembled WGS sequence"/>
</dbReference>
<accession>A0ABV3Z697</accession>
<dbReference type="Pfam" id="PF05013">
    <property type="entry name" value="FGase"/>
    <property type="match status" value="1"/>
</dbReference>
<dbReference type="Gene3D" id="3.40.630.40">
    <property type="entry name" value="Zn-dependent exopeptidases"/>
    <property type="match status" value="1"/>
</dbReference>